<comment type="caution">
    <text evidence="12">The sequence shown here is derived from an EMBL/GenBank/DDBJ whole genome shotgun (WGS) entry which is preliminary data.</text>
</comment>
<dbReference type="EMBL" id="JBHRSS010000003">
    <property type="protein sequence ID" value="MFC3103838.1"/>
    <property type="molecule type" value="Genomic_DNA"/>
</dbReference>
<keyword evidence="3 10" id="KW-0132">Cell division</keyword>
<dbReference type="NCBIfam" id="TIGR03598">
    <property type="entry name" value="GTPase_YsxC"/>
    <property type="match status" value="1"/>
</dbReference>
<dbReference type="Gene3D" id="3.40.50.300">
    <property type="entry name" value="P-loop containing nucleotide triphosphate hydrolases"/>
    <property type="match status" value="1"/>
</dbReference>
<evidence type="ECO:0000313" key="13">
    <source>
        <dbReference type="Proteomes" id="UP001595462"/>
    </source>
</evidence>
<keyword evidence="7 10" id="KW-0342">GTP-binding</keyword>
<dbReference type="SUPFAM" id="SSF52540">
    <property type="entry name" value="P-loop containing nucleoside triphosphate hydrolases"/>
    <property type="match status" value="1"/>
</dbReference>
<organism evidence="12 13">
    <name type="scientific">Salinisphaera aquimarina</name>
    <dbReference type="NCBI Taxonomy" id="2094031"/>
    <lineage>
        <taxon>Bacteria</taxon>
        <taxon>Pseudomonadati</taxon>
        <taxon>Pseudomonadota</taxon>
        <taxon>Gammaproteobacteria</taxon>
        <taxon>Salinisphaerales</taxon>
        <taxon>Salinisphaeraceae</taxon>
        <taxon>Salinisphaera</taxon>
    </lineage>
</organism>
<name>A0ABV7EM89_9GAMM</name>
<feature type="domain" description="EngB-type G" evidence="11">
    <location>
        <begin position="28"/>
        <end position="197"/>
    </location>
</feature>
<dbReference type="PANTHER" id="PTHR11649:SF13">
    <property type="entry name" value="ENGB-TYPE G DOMAIN-CONTAINING PROTEIN"/>
    <property type="match status" value="1"/>
</dbReference>
<dbReference type="PANTHER" id="PTHR11649">
    <property type="entry name" value="MSS1/TRME-RELATED GTP-BINDING PROTEIN"/>
    <property type="match status" value="1"/>
</dbReference>
<evidence type="ECO:0000256" key="2">
    <source>
        <dbReference type="ARBA" id="ARBA00009638"/>
    </source>
</evidence>
<keyword evidence="6" id="KW-0460">Magnesium</keyword>
<evidence type="ECO:0000256" key="8">
    <source>
        <dbReference type="ARBA" id="ARBA00023210"/>
    </source>
</evidence>
<evidence type="ECO:0000256" key="10">
    <source>
        <dbReference type="HAMAP-Rule" id="MF_00321"/>
    </source>
</evidence>
<dbReference type="PROSITE" id="PS51706">
    <property type="entry name" value="G_ENGB"/>
    <property type="match status" value="1"/>
</dbReference>
<evidence type="ECO:0000256" key="9">
    <source>
        <dbReference type="ARBA" id="ARBA00023306"/>
    </source>
</evidence>
<dbReference type="Pfam" id="PF01926">
    <property type="entry name" value="MMR_HSR1"/>
    <property type="match status" value="1"/>
</dbReference>
<keyword evidence="5 10" id="KW-0547">Nucleotide-binding</keyword>
<evidence type="ECO:0000256" key="5">
    <source>
        <dbReference type="ARBA" id="ARBA00022741"/>
    </source>
</evidence>
<evidence type="ECO:0000259" key="11">
    <source>
        <dbReference type="PROSITE" id="PS51706"/>
    </source>
</evidence>
<dbReference type="InterPro" id="IPR019987">
    <property type="entry name" value="GTP-bd_ribosome_bio_YsxC"/>
</dbReference>
<dbReference type="Proteomes" id="UP001595462">
    <property type="component" value="Unassembled WGS sequence"/>
</dbReference>
<keyword evidence="9 10" id="KW-0131">Cell cycle</keyword>
<evidence type="ECO:0000256" key="1">
    <source>
        <dbReference type="ARBA" id="ARBA00001946"/>
    </source>
</evidence>
<proteinExistence type="inferred from homology"/>
<protein>
    <recommendedName>
        <fullName evidence="10">Probable GTP-binding protein EngB</fullName>
    </recommendedName>
</protein>
<evidence type="ECO:0000256" key="6">
    <source>
        <dbReference type="ARBA" id="ARBA00022842"/>
    </source>
</evidence>
<evidence type="ECO:0000256" key="4">
    <source>
        <dbReference type="ARBA" id="ARBA00022723"/>
    </source>
</evidence>
<evidence type="ECO:0000256" key="3">
    <source>
        <dbReference type="ARBA" id="ARBA00022618"/>
    </source>
</evidence>
<keyword evidence="13" id="KW-1185">Reference proteome</keyword>
<keyword evidence="8 10" id="KW-0717">Septation</keyword>
<comment type="similarity">
    <text evidence="2 10">Belongs to the TRAFAC class TrmE-Era-EngA-EngB-Septin-like GTPase superfamily. EngB GTPase family.</text>
</comment>
<evidence type="ECO:0000313" key="12">
    <source>
        <dbReference type="EMBL" id="MFC3103838.1"/>
    </source>
</evidence>
<comment type="function">
    <text evidence="10">Necessary for normal cell division and for the maintenance of normal septation.</text>
</comment>
<dbReference type="InterPro" id="IPR027417">
    <property type="entry name" value="P-loop_NTPase"/>
</dbReference>
<dbReference type="RefSeq" id="WP_380688251.1">
    <property type="nucleotide sequence ID" value="NZ_JBHRSS010000003.1"/>
</dbReference>
<dbReference type="InterPro" id="IPR030393">
    <property type="entry name" value="G_ENGB_dom"/>
</dbReference>
<dbReference type="CDD" id="cd01876">
    <property type="entry name" value="YihA_EngB"/>
    <property type="match status" value="1"/>
</dbReference>
<evidence type="ECO:0000256" key="7">
    <source>
        <dbReference type="ARBA" id="ARBA00023134"/>
    </source>
</evidence>
<dbReference type="InterPro" id="IPR006073">
    <property type="entry name" value="GTP-bd"/>
</dbReference>
<reference evidence="13" key="1">
    <citation type="journal article" date="2019" name="Int. J. Syst. Evol. Microbiol.">
        <title>The Global Catalogue of Microorganisms (GCM) 10K type strain sequencing project: providing services to taxonomists for standard genome sequencing and annotation.</title>
        <authorList>
            <consortium name="The Broad Institute Genomics Platform"/>
            <consortium name="The Broad Institute Genome Sequencing Center for Infectious Disease"/>
            <person name="Wu L."/>
            <person name="Ma J."/>
        </authorList>
    </citation>
    <scope>NUCLEOTIDE SEQUENCE [LARGE SCALE GENOMIC DNA]</scope>
    <source>
        <strain evidence="13">KCTC 52640</strain>
    </source>
</reference>
<keyword evidence="4" id="KW-0479">Metal-binding</keyword>
<accession>A0ABV7EM89</accession>
<comment type="cofactor">
    <cofactor evidence="1">
        <name>Mg(2+)</name>
        <dbReference type="ChEBI" id="CHEBI:18420"/>
    </cofactor>
</comment>
<dbReference type="HAMAP" id="MF_00321">
    <property type="entry name" value="GTPase_EngB"/>
    <property type="match status" value="1"/>
</dbReference>
<sequence>MNLLKPTDFKDMQFVCSAPTPRAFPDPEGPEIAFAGRSNAGKSSALNAICERVGLARTSKTPGRTQAINFFESGPLRFADLPGYGYARVPPATKAAWQALIEGYLSGRTTLTGVVLIMDARRPLTAFDRQFLDWGTRFGLAFHLILTKADKLSRNQQIKALRGVEQEIEGATMQLFSASKRQGIDEARAAIATLASAPDQ</sequence>
<gene>
    <name evidence="12" type="primary">yihA</name>
    <name evidence="10" type="synonym">engB</name>
    <name evidence="12" type="ORF">ACFOSU_08030</name>
</gene>